<evidence type="ECO:0000256" key="1">
    <source>
        <dbReference type="ARBA" id="ARBA00007191"/>
    </source>
</evidence>
<evidence type="ECO:0000313" key="4">
    <source>
        <dbReference type="Proteomes" id="UP000632886"/>
    </source>
</evidence>
<feature type="non-terminal residue" evidence="3">
    <location>
        <position position="1"/>
    </location>
</feature>
<comment type="similarity">
    <text evidence="1">Belongs to the GAMAD family.</text>
</comment>
<dbReference type="Pfam" id="PF03259">
    <property type="entry name" value="Robl_LC7"/>
    <property type="match status" value="1"/>
</dbReference>
<name>A0A852MJQ8_9AVES</name>
<feature type="domain" description="Roadblock/LAMTOR2" evidence="2">
    <location>
        <begin position="6"/>
        <end position="81"/>
    </location>
</feature>
<dbReference type="Proteomes" id="UP000632886">
    <property type="component" value="Unassembled WGS sequence"/>
</dbReference>
<organism evidence="3 4">
    <name type="scientific">Centropus bengalensis</name>
    <name type="common">lesser coucal</name>
    <dbReference type="NCBI Taxonomy" id="1463675"/>
    <lineage>
        <taxon>Eukaryota</taxon>
        <taxon>Metazoa</taxon>
        <taxon>Chordata</taxon>
        <taxon>Craniata</taxon>
        <taxon>Vertebrata</taxon>
        <taxon>Euteleostomi</taxon>
        <taxon>Archelosauria</taxon>
        <taxon>Archosauria</taxon>
        <taxon>Dinosauria</taxon>
        <taxon>Saurischia</taxon>
        <taxon>Theropoda</taxon>
        <taxon>Coelurosauria</taxon>
        <taxon>Aves</taxon>
        <taxon>Neognathae</taxon>
        <taxon>Neoaves</taxon>
        <taxon>Otidimorphae</taxon>
        <taxon>Cuculiformes</taxon>
        <taxon>Centropidae</taxon>
        <taxon>Centropus</taxon>
    </lineage>
</organism>
<accession>A0A852MJQ8</accession>
<gene>
    <name evidence="3" type="primary">Dynlrb2</name>
    <name evidence="3" type="ORF">CENBEN_R09815</name>
</gene>
<evidence type="ECO:0000259" key="2">
    <source>
        <dbReference type="Pfam" id="PF03259"/>
    </source>
</evidence>
<sequence>AEGVVETLERLEAFPGVIATMVINEEGVVIRTNLDFSTTARYVDLLRPLTVMARSIVRDLDPEDDLTFLRIKMEKQEIIVA</sequence>
<dbReference type="InterPro" id="IPR004942">
    <property type="entry name" value="Roadblock/LAMTOR2_dom"/>
</dbReference>
<feature type="non-terminal residue" evidence="3">
    <location>
        <position position="81"/>
    </location>
</feature>
<comment type="caution">
    <text evidence="3">The sequence shown here is derived from an EMBL/GenBank/DDBJ whole genome shotgun (WGS) entry which is preliminary data.</text>
</comment>
<evidence type="ECO:0000313" key="3">
    <source>
        <dbReference type="EMBL" id="NXY00351.1"/>
    </source>
</evidence>
<keyword evidence="4" id="KW-1185">Reference proteome</keyword>
<dbReference type="SUPFAM" id="SSF103196">
    <property type="entry name" value="Roadblock/LC7 domain"/>
    <property type="match status" value="1"/>
</dbReference>
<reference evidence="3 4" key="1">
    <citation type="submission" date="2020-02" db="EMBL/GenBank/DDBJ databases">
        <title>Bird 10,000 Genomes (B10K) Project - Family phase.</title>
        <authorList>
            <person name="Zhang G."/>
        </authorList>
    </citation>
    <scope>NUCLEOTIDE SEQUENCE [LARGE SCALE GENOMIC DNA]</scope>
    <source>
        <strain evidence="3">B10K-DU-017-21</strain>
    </source>
</reference>
<protein>
    <submittedName>
        <fullName evidence="3">DLRB2 protein</fullName>
    </submittedName>
</protein>
<dbReference type="EMBL" id="WBNK01005549">
    <property type="protein sequence ID" value="NXY00351.1"/>
    <property type="molecule type" value="Genomic_DNA"/>
</dbReference>
<proteinExistence type="inferred from homology"/>
<dbReference type="PANTHER" id="PTHR10779">
    <property type="entry name" value="DYNEIN LIGHT CHAIN ROADBLOCK"/>
    <property type="match status" value="1"/>
</dbReference>
<dbReference type="Gene3D" id="3.30.450.30">
    <property type="entry name" value="Dynein light chain 2a, cytoplasmic"/>
    <property type="match status" value="1"/>
</dbReference>
<dbReference type="AlphaFoldDB" id="A0A852MJQ8"/>